<dbReference type="InterPro" id="IPR000409">
    <property type="entry name" value="BEACH_dom"/>
</dbReference>
<dbReference type="SUPFAM" id="SSF49899">
    <property type="entry name" value="Concanavalin A-like lectins/glucanases"/>
    <property type="match status" value="1"/>
</dbReference>
<dbReference type="PANTHER" id="PTHR13743">
    <property type="entry name" value="BEIGE/BEACH-RELATED"/>
    <property type="match status" value="1"/>
</dbReference>
<protein>
    <recommendedName>
        <fullName evidence="8">Beach-domain-containing protein</fullName>
    </recommendedName>
</protein>
<dbReference type="InterPro" id="IPR031570">
    <property type="entry name" value="NBEA/BDCP_DUF4704"/>
</dbReference>
<evidence type="ECO:0000259" key="5">
    <source>
        <dbReference type="PROSITE" id="PS51783"/>
    </source>
</evidence>
<dbReference type="InterPro" id="IPR015943">
    <property type="entry name" value="WD40/YVTN_repeat-like_dom_sf"/>
</dbReference>
<dbReference type="PROSITE" id="PS51783">
    <property type="entry name" value="PH_BEACH"/>
    <property type="match status" value="1"/>
</dbReference>
<feature type="compositionally biased region" description="Basic and acidic residues" evidence="3">
    <location>
        <begin position="162"/>
        <end position="173"/>
    </location>
</feature>
<dbReference type="InterPro" id="IPR036372">
    <property type="entry name" value="BEACH_dom_sf"/>
</dbReference>
<dbReference type="Gene3D" id="2.130.10.10">
    <property type="entry name" value="YVTN repeat-like/Quinoprotein amine dehydrogenase"/>
    <property type="match status" value="1"/>
</dbReference>
<feature type="compositionally biased region" description="Low complexity" evidence="3">
    <location>
        <begin position="1155"/>
        <end position="1171"/>
    </location>
</feature>
<evidence type="ECO:0000313" key="7">
    <source>
        <dbReference type="Proteomes" id="UP001295684"/>
    </source>
</evidence>
<feature type="coiled-coil region" evidence="2">
    <location>
        <begin position="1051"/>
        <end position="1078"/>
    </location>
</feature>
<dbReference type="SMART" id="SM01026">
    <property type="entry name" value="Beach"/>
    <property type="match status" value="1"/>
</dbReference>
<dbReference type="CDD" id="cd06071">
    <property type="entry name" value="Beach"/>
    <property type="match status" value="1"/>
</dbReference>
<dbReference type="Pfam" id="PF15787">
    <property type="entry name" value="DUF4704"/>
    <property type="match status" value="1"/>
</dbReference>
<dbReference type="InterPro" id="IPR050865">
    <property type="entry name" value="BEACH_Domain"/>
</dbReference>
<feature type="domain" description="BEACH" evidence="4">
    <location>
        <begin position="2043"/>
        <end position="2334"/>
    </location>
</feature>
<sequence>MEASEQTQDNPVIDIDQSIKELFQLPKSQLYNKDGLITNPNAVKSLLEYLQLPNEGDERENIIANKIKIIKELIGLVGKCGNNSLVLNAMAKTYSKNPKTDSVFLTIKALFKNCHPDKDNNEEQSICDNLLILLRRLVNGHRFKKKHLEWIYSKIKLKEPEEEQKAKPGEIDSSKSSPSSTYSSEKISVAIEVISTLLANDMMFNGPQNFIYFNGYNIQSAEKDIPSGITTFKKGISGKSPFKSSFTVSLWFRMEELEFSESNYVQHLFTFFKNEMAGFECFLIKNQMYYRVIKNHYTPPEKDDKAVFLGEFDPEEWYYLAIVHEKKFLGGSTIKAVVNGKQVMSAHLDFPKMDRATVLDKATIANKFCGQISTFILFRESISSDKLKKIYTFYPFGLYKKEHANMLNESAIFDDKLIKRIEFLYTPVRSTPNVGVWDLVNQYFGSLETNCGVWVEEDFKDQFSFCGGLEGILPILNLIRNRITCNNEGKILLQRYLELVCQAINSVADHHESKIRFIKAFFLLLENMPRDFFQIKTIQLLAEIRFSLPSECRHQYFLSLLHSADIWINCSTSIQKEFWAFVNDIYLQDPEYYHDIFSIPELVDFSLKLSEIKEGMILTTQRLSPKFKRPDSKEEGAMKDLSLILSVVEKLFVKGGSSISENIKYLTPALTSKASATFKYEILKLLKVLLVDTEEDAVCPSPIIFAEHFIENCGMHILLYLCINSPLDVISMCLKLIDVLGSLKKSKKLNIDTDIIPFLSNIILAKVKDRPSATSPSGKSPQLLPSIEEELEANMTGEKIHSLKRRRTNSNDDIVFEGSQTVEKPIFNRMSTQNFSRTNFGLELDVEEANKGFDSKNKQKIEDPFDDAQKRESIAAKFRQEMMIDDNILNQAKEVPPGPKSKSVPRNAGFFGMSKTEEEIKKPQNQKNKTRSFFDPFREESKEDNEELDADSPAIMFESGAPPSKDNMKGVIKKRFAFLNTEEEDDNEKKEAPEESKMVLNPAATGATELQSDSSSERSEMLSFNKGKNQFKKPMINTEAINEMFNYGGEKGDLLIRIQDEEEKNEEFLRELDALASICVAAMNRDFPDDEIDEKHIGSSQESDQPLNFSSYKTTNFNAPRTMRGLKQLEFSKAKEDDTKPLKSYLNNDSNVIQEEPSSLPTSKSSSSRPEFNTPTSLLAPDLQKGLKEKASAEEFNQGIEALYVSILEWMLNRSPSNLNEPLMIDDSDEINNSNVLIICFNLLKHSSDLLKQKALQDFQMLAKLNKINCSHIIENKFYHSWILELLLPYQQSASQEKLSGPSLAVYDIGTKFYTIVLLHSLINEPKNRFIPYLARWPLILRYKTDSGKHVKDSSEGAYQLTKHLMSSVIKLVANEASKCRPSIDLPIWANVAKIVFTIEELVLDRKPTNILFKEGIKSIYEDYLHILNTNMIKDSENRKESANAISKTDTCIIDDIFKVLNYLWPSSLFETREICETKESKILDILSHISDDDFAKDAELLMYSDQKDKKGPNNEASNTFLRSIVNLACLKISSIESTKVLNVWLNILLRLAKYLLLTSETWTTKDSSFYKTTQNAIAESLAFIIIFLYRECICCSRKENTKALSSCLEDIMAHFLVTVNYSDIKYTPQQLKQTKHKTASKQLMNSIFIITEDEPIISNEILDLLKLSDYKNISKELFSNDRWRSVVNDSQRLEEIIESHISFDLLEIMEKKKVIYAQNTQQMEISADRARDDKANKIHTDIMEVAMKISEQSFEVKNKSLIKNEQLKRDYRHEWTNISEELLLWKGLWREKEIFDHSKTPVPTTASNTIVSGISKCVLESRTQQDYMYFSREISDKHISGERVNLKDNDSFSYTIPTGSTSNVQTNRSGGDKNLPEIKIFTKELSEREIDILSMNYVDNLLDIHTTSKVVKQFDCNVVKPLYIRSGKTVITQTELYFFDELKSISSNSTGPEGPHAWKKNIEFIHYKKPRDSLLFEKWNITEINSVFYRSFLSKNSSAEVFFNNNTSLFLFFSNTEERDSFCKQLYKNRDKKEASKGFLVTNGKKAFKERKFTERWMNWEISTYEYLMNVNIYANRGYNDISHYPVFPWLHVNSDKAFTINDCMRDLTKNMGLLGSKDRIEELIRKYEEGDCFENDSYHYGSHYSHPGIVLHYLIRLHPYTEGCLALQDGQFDVADRLFFSVPHAIESALNDISDVREVIPEFFSCPEIFILSNGIELGKMQNGTKVNNVILPDWANNDPYFYVCELKRTLESEKVSFTINNWIDYIYGLKQRGIEAVNSLNVYPHYTYDNTSTEKDQEENAKEQGTEVSISQAYNFGQTPSQIFKDAHKMRNSRLKALRYYLIADKESSIRPYRPVDNQRNVVIFYSKFIDSKKILTLTRERTIKSFNLKSKTTTNNLKSPFTIEASYEKILPQAYTSYLESTNLKDNTFQILDEVELLLGKGTHIVRGGIYKRYVTGERSTDLCNGIILICNIETGKMSFIEGHSSTVTCISVDDRDKLCVSGSKKGDVIFWEIGIDKHNWTKRYHFFHHEDLVTSINITDSIILTSSLDSSINMYNQDGKLLRTFYHPQGNPILTVVFSSAPLPCVVFYSYRDKTFYSFSINGKLLGSCSEAIEDPLRGIPDDNYQYTMVRTPKIVADSYFNDHLIYGTDRGTILIRSLPYLDNPKHLLVASGHSTLTLLVSPDRRFLLAGTSVGGLRVLTDPRALEEVHTSNLTTESDAGLLMAQSRSM</sequence>
<name>A0AAD1UEY7_EUPCR</name>
<dbReference type="PANTHER" id="PTHR13743:SF112">
    <property type="entry name" value="BEACH DOMAIN-CONTAINING PROTEIN"/>
    <property type="match status" value="1"/>
</dbReference>
<dbReference type="PROSITE" id="PS50197">
    <property type="entry name" value="BEACH"/>
    <property type="match status" value="1"/>
</dbReference>
<feature type="compositionally biased region" description="Basic and acidic residues" evidence="3">
    <location>
        <begin position="987"/>
        <end position="997"/>
    </location>
</feature>
<evidence type="ECO:0000259" key="4">
    <source>
        <dbReference type="PROSITE" id="PS50197"/>
    </source>
</evidence>
<dbReference type="PROSITE" id="PS50082">
    <property type="entry name" value="WD_REPEATS_2"/>
    <property type="match status" value="1"/>
</dbReference>
<feature type="region of interest" description="Disordered" evidence="3">
    <location>
        <begin position="982"/>
        <end position="1026"/>
    </location>
</feature>
<feature type="compositionally biased region" description="Polar residues" evidence="3">
    <location>
        <begin position="1098"/>
        <end position="1111"/>
    </location>
</feature>
<evidence type="ECO:0008006" key="8">
    <source>
        <dbReference type="Google" id="ProtNLM"/>
    </source>
</evidence>
<keyword evidence="7" id="KW-1185">Reference proteome</keyword>
<feature type="region of interest" description="Disordered" evidence="3">
    <location>
        <begin position="1131"/>
        <end position="1180"/>
    </location>
</feature>
<evidence type="ECO:0000313" key="6">
    <source>
        <dbReference type="EMBL" id="CAI2365546.1"/>
    </source>
</evidence>
<feature type="domain" description="BEACH-type PH" evidence="5">
    <location>
        <begin position="1906"/>
        <end position="2028"/>
    </location>
</feature>
<feature type="compositionally biased region" description="Basic and acidic residues" evidence="3">
    <location>
        <begin position="1131"/>
        <end position="1141"/>
    </location>
</feature>
<evidence type="ECO:0000256" key="1">
    <source>
        <dbReference type="PROSITE-ProRule" id="PRU00221"/>
    </source>
</evidence>
<dbReference type="Pfam" id="PF14844">
    <property type="entry name" value="PH_BEACH"/>
    <property type="match status" value="1"/>
</dbReference>
<feature type="region of interest" description="Disordered" evidence="3">
    <location>
        <begin position="1091"/>
        <end position="1111"/>
    </location>
</feature>
<evidence type="ECO:0000256" key="2">
    <source>
        <dbReference type="SAM" id="Coils"/>
    </source>
</evidence>
<dbReference type="SUPFAM" id="SSF50978">
    <property type="entry name" value="WD40 repeat-like"/>
    <property type="match status" value="1"/>
</dbReference>
<dbReference type="InterPro" id="IPR011993">
    <property type="entry name" value="PH-like_dom_sf"/>
</dbReference>
<proteinExistence type="predicted"/>
<dbReference type="InterPro" id="IPR023362">
    <property type="entry name" value="PH-BEACH_dom"/>
</dbReference>
<feature type="repeat" description="WD" evidence="1">
    <location>
        <begin position="2485"/>
        <end position="2518"/>
    </location>
</feature>
<gene>
    <name evidence="6" type="ORF">ECRASSUSDP1_LOCUS6866</name>
</gene>
<feature type="region of interest" description="Disordered" evidence="3">
    <location>
        <begin position="162"/>
        <end position="181"/>
    </location>
</feature>
<evidence type="ECO:0000256" key="3">
    <source>
        <dbReference type="SAM" id="MobiDB-lite"/>
    </source>
</evidence>
<keyword evidence="2" id="KW-0175">Coiled coil</keyword>
<dbReference type="EMBL" id="CAMPGE010006671">
    <property type="protein sequence ID" value="CAI2365546.1"/>
    <property type="molecule type" value="Genomic_DNA"/>
</dbReference>
<dbReference type="Gene3D" id="1.10.1540.10">
    <property type="entry name" value="BEACH domain"/>
    <property type="match status" value="1"/>
</dbReference>
<dbReference type="SMART" id="SM00320">
    <property type="entry name" value="WD40"/>
    <property type="match status" value="4"/>
</dbReference>
<dbReference type="SUPFAM" id="SSF50729">
    <property type="entry name" value="PH domain-like"/>
    <property type="match status" value="1"/>
</dbReference>
<dbReference type="Proteomes" id="UP001295684">
    <property type="component" value="Unassembled WGS sequence"/>
</dbReference>
<feature type="region of interest" description="Disordered" evidence="3">
    <location>
        <begin position="915"/>
        <end position="950"/>
    </location>
</feature>
<organism evidence="6 7">
    <name type="scientific">Euplotes crassus</name>
    <dbReference type="NCBI Taxonomy" id="5936"/>
    <lineage>
        <taxon>Eukaryota</taxon>
        <taxon>Sar</taxon>
        <taxon>Alveolata</taxon>
        <taxon>Ciliophora</taxon>
        <taxon>Intramacronucleata</taxon>
        <taxon>Spirotrichea</taxon>
        <taxon>Hypotrichia</taxon>
        <taxon>Euplotida</taxon>
        <taxon>Euplotidae</taxon>
        <taxon>Moneuplotes</taxon>
    </lineage>
</organism>
<keyword evidence="1" id="KW-0853">WD repeat</keyword>
<dbReference type="SUPFAM" id="SSF81837">
    <property type="entry name" value="BEACH domain"/>
    <property type="match status" value="1"/>
</dbReference>
<dbReference type="InterPro" id="IPR013320">
    <property type="entry name" value="ConA-like_dom_sf"/>
</dbReference>
<dbReference type="Gene3D" id="2.30.29.30">
    <property type="entry name" value="Pleckstrin-homology domain (PH domain)/Phosphotyrosine-binding domain (PTB)"/>
    <property type="match status" value="1"/>
</dbReference>
<accession>A0AAD1UEY7</accession>
<reference evidence="6" key="1">
    <citation type="submission" date="2023-07" db="EMBL/GenBank/DDBJ databases">
        <authorList>
            <consortium name="AG Swart"/>
            <person name="Singh M."/>
            <person name="Singh A."/>
            <person name="Seah K."/>
            <person name="Emmerich C."/>
        </authorList>
    </citation>
    <scope>NUCLEOTIDE SEQUENCE</scope>
    <source>
        <strain evidence="6">DP1</strain>
    </source>
</reference>
<dbReference type="Pfam" id="PF02138">
    <property type="entry name" value="Beach"/>
    <property type="match status" value="1"/>
</dbReference>
<comment type="caution">
    <text evidence="6">The sequence shown here is derived from an EMBL/GenBank/DDBJ whole genome shotgun (WGS) entry which is preliminary data.</text>
</comment>
<dbReference type="InterPro" id="IPR036322">
    <property type="entry name" value="WD40_repeat_dom_sf"/>
</dbReference>
<dbReference type="PROSITE" id="PS50294">
    <property type="entry name" value="WD_REPEATS_REGION"/>
    <property type="match status" value="1"/>
</dbReference>
<dbReference type="InterPro" id="IPR001680">
    <property type="entry name" value="WD40_rpt"/>
</dbReference>